<proteinExistence type="predicted"/>
<feature type="region of interest" description="Disordered" evidence="2">
    <location>
        <begin position="72"/>
        <end position="95"/>
    </location>
</feature>
<sequence length="1802" mass="204490">MKKALYISKVREQERSIAVQIREEVKHRRKQQLEQLANDLNAEWQMAQVEKEKSLEKLYLCSLWEVGQGHRQAKENEPDLKAQSQQVSVNREKAEKRHREALRELKQQRDKETEVQNRYIKTRKKVLLIEKKRAVRIANLPPPLPNPLAELEVRKYPAVKMYDVDSFSVTHYHMSEPYVDREINSNQISARLTAEEEAKRLEELQQEAEMERREQFEKARLRGSHALQMVHLIQDREKLVKELEQMQQADLTLRRQAVAQMPPQLFEPPFRRMEVKEDRQREMEFAFEDIYAGDKKIRGDLVLRLEPEPLPAPSVGTQDEDLNLSVEPEGVQKEEQYDKDSQEELAILCLGKTVVPRLMASTETSESPSKAALKKLFTKIRMQKDHCTSKSESKSVTQGMTIESGSITSEENEQRILTKSTANNDVNKKHLEMQSMKAHANEQQKEVSEVTIMAGSTTLCHPKEQAIRIRSEVDRRKQLHELEQQKQQQLTLIWQSEQQKRNLEAHLEKAQLLQQQADENHGRLSSDFEKQSQQEHGLIKDCLGHQKERKDNTVNEQSTWRPRAAHMDIGHLGVNPESEHCKLVSDELFPADEHIRKIHQYQQHLIEQNRLHKKSVEEIRKQLEEYELKKGWSSVSTITRHLSEQHLISPISHYDKCAGSELQVNTSINKTEQTCVPFAQHRDFVNQSRTLDQRQPMTMPFVHLHLPELPYTNTSQSQVSPEIQVPFCTICFPNSSENTSTFLPRHQLLKHYTVLGSSLFKMSQQHAATAECTMTQQIARIPDDGSRDSRGPENLNQNESVVYNASNSQHDSPKSKRHAMPYNVLEMNGPEVSKPCIRTSGAVEPQVRLMEILGDQSMLQEAQLRTSEISEGTLKQSMLSTTLPKHAETLRDHVSIASIWVQQEHLKELQQKLYRQREDLVATHKLQEEFIHRQSHLKEHVQQQHNALGKNIIQNQSEHLLLQKSNSGSENVEQLNPLSSVLRTLKDFSTGSTKENLQLKNEDQLKNLQPAIQINGALNPSRCCDSKSIQDGSHSSESLINRNAFSDNCCSSEASELMSSRMDSSCSSEIDLTGISTNSSSQHSSSVANSTAESIQTGRMTWREKLKLETGSFPGQVSSAPISRLQRYSADVDRGKFEDPGRPSVTCSTTSKVLFPYSWSSNAFGFNAQTSPEADQISSTTLSTGSLPSNEHIDVGPMSSGDYPSVIHDVTSEQLTATSSVCTPSSLSSFPANLDTVDMIYCSPKLEEYIPTGSRIQQVIEKYTRNLNQLLDSSGRYQDSTTDHTVSDQGVTNFSLQLQSSQQNTDGEFQPLESRPDFSISDSSLSPTSSKNSYVLDTNGTTIDQHSNLATSSKIKPFTDSIASTVDHGRTACSIDQKEEYIQQGYNVGTVTAASQTLEPADRSTCSDLATDNLRGGDRETSEYFGSFSQLNATLSSINDDNDNISDQNGKQLEDCECKTPQVITFTKINSNEANEVATLNGLPIEPFKLMLLEEQYCTGSEVNHVSEQNHMLNSEQLHPARAETVAILENEFECEAEQDLPRSSNLASKVCTIQNIMPVWEIESDVGIMEEPELTQLTLNDSSLVDDELGQEFPIENLTSKNELNEFQAFSQASGLQPKLDTTDLTISTLHTLTVANHKLNYKESSPQKFPTVMIFEFESPKVRIEAVLKKKHKFLANSAKRLEDMKRKERSGVVQSVEHCKKPIPLKQEQTLFASSLAAQLKMVGEVRVSTPEDRRDVEIEMRQRTLRLYSQLDEVKNRKKKVTSQIVCARNREKVKEFQKKTLEKLRAKKNGPVMLHDR</sequence>
<reference evidence="3 4" key="1">
    <citation type="journal article" date="2018" name="Nat. Ecol. Evol.">
        <title>Shark genomes provide insights into elasmobranch evolution and the origin of vertebrates.</title>
        <authorList>
            <person name="Hara Y"/>
            <person name="Yamaguchi K"/>
            <person name="Onimaru K"/>
            <person name="Kadota M"/>
            <person name="Koyanagi M"/>
            <person name="Keeley SD"/>
            <person name="Tatsumi K"/>
            <person name="Tanaka K"/>
            <person name="Motone F"/>
            <person name="Kageyama Y"/>
            <person name="Nozu R"/>
            <person name="Adachi N"/>
            <person name="Nishimura O"/>
            <person name="Nakagawa R"/>
            <person name="Tanegashima C"/>
            <person name="Kiyatake I"/>
            <person name="Matsumoto R"/>
            <person name="Murakumo K"/>
            <person name="Nishida K"/>
            <person name="Terakita A"/>
            <person name="Kuratani S"/>
            <person name="Sato K"/>
            <person name="Hyodo S Kuraku.S."/>
        </authorList>
    </citation>
    <scope>NUCLEOTIDE SEQUENCE [LARGE SCALE GENOMIC DNA]</scope>
</reference>
<dbReference type="GO" id="GO:0005814">
    <property type="term" value="C:centriole"/>
    <property type="evidence" value="ECO:0007669"/>
    <property type="project" value="TreeGrafter"/>
</dbReference>
<dbReference type="GO" id="GO:0005829">
    <property type="term" value="C:cytosol"/>
    <property type="evidence" value="ECO:0007669"/>
    <property type="project" value="TreeGrafter"/>
</dbReference>
<keyword evidence="1" id="KW-0175">Coiled coil</keyword>
<name>A0A401NLI2_SCYTO</name>
<protein>
    <submittedName>
        <fullName evidence="3">Uncharacterized protein</fullName>
    </submittedName>
</protein>
<feature type="compositionally biased region" description="Polar residues" evidence="2">
    <location>
        <begin position="394"/>
        <end position="414"/>
    </location>
</feature>
<dbReference type="OrthoDB" id="6359887at2759"/>
<feature type="compositionally biased region" description="Low complexity" evidence="2">
    <location>
        <begin position="1319"/>
        <end position="1333"/>
    </location>
</feature>
<evidence type="ECO:0000256" key="2">
    <source>
        <dbReference type="SAM" id="MobiDB-lite"/>
    </source>
</evidence>
<feature type="coiled-coil region" evidence="1">
    <location>
        <begin position="23"/>
        <end position="50"/>
    </location>
</feature>
<comment type="caution">
    <text evidence="3">The sequence shown here is derived from an EMBL/GenBank/DDBJ whole genome shotgun (WGS) entry which is preliminary data.</text>
</comment>
<feature type="compositionally biased region" description="Basic and acidic residues" evidence="2">
    <location>
        <begin position="384"/>
        <end position="393"/>
    </location>
</feature>
<accession>A0A401NLI2</accession>
<gene>
    <name evidence="3" type="ORF">scyTo_0011363</name>
</gene>
<dbReference type="PANTHER" id="PTHR21553:SF26">
    <property type="entry name" value="ALMS MOTIF DOMAIN-CONTAINING PROTEIN"/>
    <property type="match status" value="1"/>
</dbReference>
<evidence type="ECO:0000313" key="4">
    <source>
        <dbReference type="Proteomes" id="UP000288216"/>
    </source>
</evidence>
<feature type="region of interest" description="Disordered" evidence="2">
    <location>
        <begin position="1299"/>
        <end position="1337"/>
    </location>
</feature>
<feature type="coiled-coil region" evidence="1">
    <location>
        <begin position="493"/>
        <end position="520"/>
    </location>
</feature>
<keyword evidence="4" id="KW-1185">Reference proteome</keyword>
<dbReference type="GO" id="GO:0046599">
    <property type="term" value="P:regulation of centriole replication"/>
    <property type="evidence" value="ECO:0007669"/>
    <property type="project" value="TreeGrafter"/>
</dbReference>
<organism evidence="3 4">
    <name type="scientific">Scyliorhinus torazame</name>
    <name type="common">Cloudy catshark</name>
    <name type="synonym">Catulus torazame</name>
    <dbReference type="NCBI Taxonomy" id="75743"/>
    <lineage>
        <taxon>Eukaryota</taxon>
        <taxon>Metazoa</taxon>
        <taxon>Chordata</taxon>
        <taxon>Craniata</taxon>
        <taxon>Vertebrata</taxon>
        <taxon>Chondrichthyes</taxon>
        <taxon>Elasmobranchii</taxon>
        <taxon>Galeomorphii</taxon>
        <taxon>Galeoidea</taxon>
        <taxon>Carcharhiniformes</taxon>
        <taxon>Scyliorhinidae</taxon>
        <taxon>Scyliorhinus</taxon>
    </lineage>
</organism>
<feature type="region of interest" description="Disordered" evidence="2">
    <location>
        <begin position="384"/>
        <end position="414"/>
    </location>
</feature>
<evidence type="ECO:0000313" key="3">
    <source>
        <dbReference type="EMBL" id="GCB61720.1"/>
    </source>
</evidence>
<dbReference type="EMBL" id="BFAA01005128">
    <property type="protein sequence ID" value="GCB61720.1"/>
    <property type="molecule type" value="Genomic_DNA"/>
</dbReference>
<dbReference type="GO" id="GO:0005813">
    <property type="term" value="C:centrosome"/>
    <property type="evidence" value="ECO:0007669"/>
    <property type="project" value="TreeGrafter"/>
</dbReference>
<dbReference type="Proteomes" id="UP000288216">
    <property type="component" value="Unassembled WGS sequence"/>
</dbReference>
<dbReference type="PANTHER" id="PTHR21553">
    <property type="entry name" value="ALMS1-RELATED"/>
    <property type="match status" value="1"/>
</dbReference>
<feature type="coiled-coil region" evidence="1">
    <location>
        <begin position="187"/>
        <end position="256"/>
    </location>
</feature>
<dbReference type="OMA" id="DNWTSRC"/>
<evidence type="ECO:0000256" key="1">
    <source>
        <dbReference type="SAM" id="Coils"/>
    </source>
</evidence>